<name>A0A2S7VKJ6_PHOAN</name>
<keyword evidence="4 5" id="KW-0472">Membrane</keyword>
<dbReference type="RefSeq" id="WP_105062468.1">
    <property type="nucleotide sequence ID" value="NZ_MSCJ01000003.1"/>
</dbReference>
<proteinExistence type="predicted"/>
<dbReference type="SUPFAM" id="SSF144091">
    <property type="entry name" value="Rhomboid-like"/>
    <property type="match status" value="1"/>
</dbReference>
<evidence type="ECO:0000259" key="6">
    <source>
        <dbReference type="Pfam" id="PF01694"/>
    </source>
</evidence>
<comment type="caution">
    <text evidence="7">The sequence shown here is derived from an EMBL/GenBank/DDBJ whole genome shotgun (WGS) entry which is preliminary data.</text>
</comment>
<gene>
    <name evidence="7" type="ORF">BTO08_20885</name>
</gene>
<organism evidence="7 8">
    <name type="scientific">Photobacterium angustum</name>
    <dbReference type="NCBI Taxonomy" id="661"/>
    <lineage>
        <taxon>Bacteria</taxon>
        <taxon>Pseudomonadati</taxon>
        <taxon>Pseudomonadota</taxon>
        <taxon>Gammaproteobacteria</taxon>
        <taxon>Vibrionales</taxon>
        <taxon>Vibrionaceae</taxon>
        <taxon>Photobacterium</taxon>
    </lineage>
</organism>
<reference evidence="7 8" key="1">
    <citation type="submission" date="2016-12" db="EMBL/GenBank/DDBJ databases">
        <title>Diversity of luminous bacteria.</title>
        <authorList>
            <person name="Yoshizawa S."/>
            <person name="Kogure K."/>
        </authorList>
    </citation>
    <scope>NUCLEOTIDE SEQUENCE [LARGE SCALE GENOMIC DNA]</scope>
    <source>
        <strain evidence="7 8">LC1-200</strain>
    </source>
</reference>
<feature type="transmembrane region" description="Helical" evidence="5">
    <location>
        <begin position="87"/>
        <end position="106"/>
    </location>
</feature>
<evidence type="ECO:0000256" key="5">
    <source>
        <dbReference type="SAM" id="Phobius"/>
    </source>
</evidence>
<evidence type="ECO:0000313" key="7">
    <source>
        <dbReference type="EMBL" id="PQJ62683.1"/>
    </source>
</evidence>
<feature type="transmembrane region" description="Helical" evidence="5">
    <location>
        <begin position="12"/>
        <end position="32"/>
    </location>
</feature>
<dbReference type="Pfam" id="PF01694">
    <property type="entry name" value="Rhomboid"/>
    <property type="match status" value="1"/>
</dbReference>
<evidence type="ECO:0000256" key="4">
    <source>
        <dbReference type="ARBA" id="ARBA00023136"/>
    </source>
</evidence>
<dbReference type="EMBL" id="MSCJ01000003">
    <property type="protein sequence ID" value="PQJ62683.1"/>
    <property type="molecule type" value="Genomic_DNA"/>
</dbReference>
<dbReference type="Proteomes" id="UP000238730">
    <property type="component" value="Unassembled WGS sequence"/>
</dbReference>
<feature type="domain" description="Peptidase S54 rhomboid" evidence="6">
    <location>
        <begin position="49"/>
        <end position="183"/>
    </location>
</feature>
<evidence type="ECO:0000256" key="1">
    <source>
        <dbReference type="ARBA" id="ARBA00004141"/>
    </source>
</evidence>
<keyword evidence="7" id="KW-0645">Protease</keyword>
<dbReference type="OrthoDB" id="465874at2"/>
<feature type="transmembrane region" description="Helical" evidence="5">
    <location>
        <begin position="52"/>
        <end position="75"/>
    </location>
</feature>
<evidence type="ECO:0000256" key="2">
    <source>
        <dbReference type="ARBA" id="ARBA00022692"/>
    </source>
</evidence>
<keyword evidence="3 5" id="KW-1133">Transmembrane helix</keyword>
<accession>A0A2S7VKJ6</accession>
<dbReference type="InterPro" id="IPR022764">
    <property type="entry name" value="Peptidase_S54_rhomboid_dom"/>
</dbReference>
<dbReference type="GO" id="GO:0006508">
    <property type="term" value="P:proteolysis"/>
    <property type="evidence" value="ECO:0007669"/>
    <property type="project" value="UniProtKB-KW"/>
</dbReference>
<feature type="transmembrane region" description="Helical" evidence="5">
    <location>
        <begin position="112"/>
        <end position="131"/>
    </location>
</feature>
<dbReference type="Gene3D" id="1.20.1540.10">
    <property type="entry name" value="Rhomboid-like"/>
    <property type="match status" value="1"/>
</dbReference>
<comment type="subcellular location">
    <subcellularLocation>
        <location evidence="1">Membrane</location>
        <topology evidence="1">Multi-pass membrane protein</topology>
    </subcellularLocation>
</comment>
<evidence type="ECO:0000313" key="8">
    <source>
        <dbReference type="Proteomes" id="UP000238730"/>
    </source>
</evidence>
<dbReference type="InterPro" id="IPR035952">
    <property type="entry name" value="Rhomboid-like_sf"/>
</dbReference>
<feature type="transmembrane region" description="Helical" evidence="5">
    <location>
        <begin position="162"/>
        <end position="182"/>
    </location>
</feature>
<dbReference type="GO" id="GO:0004252">
    <property type="term" value="F:serine-type endopeptidase activity"/>
    <property type="evidence" value="ECO:0007669"/>
    <property type="project" value="InterPro"/>
</dbReference>
<protein>
    <submittedName>
        <fullName evidence="7">Rhomboid family intramembrane serine protease</fullName>
    </submittedName>
</protein>
<dbReference type="AlphaFoldDB" id="A0A2S7VKJ6"/>
<keyword evidence="2 5" id="KW-0812">Transmembrane</keyword>
<dbReference type="GO" id="GO:0016020">
    <property type="term" value="C:membrane"/>
    <property type="evidence" value="ECO:0007669"/>
    <property type="project" value="UniProtKB-SubCell"/>
</dbReference>
<evidence type="ECO:0000256" key="3">
    <source>
        <dbReference type="ARBA" id="ARBA00022989"/>
    </source>
</evidence>
<feature type="transmembrane region" description="Helical" evidence="5">
    <location>
        <begin position="138"/>
        <end position="156"/>
    </location>
</feature>
<keyword evidence="7" id="KW-0378">Hydrolase</keyword>
<sequence>MSDFKKKWRDVFFVILFFWGISFAAFIINYSFNGALNSYGLLPRHVSHLSNIMFYPFIHGSWSHLIFNLTSFTLLALGVGVNGVARLINVILLCWLFGSISVWLFGRISYHVGLSGIIYGIWGYLLIYGLVLRSIMSLIITFLVLVYFSSMIWGVFPFNYLVSFESHLFGAIAGGFIGYFLGKKDREKLNCHYDQKP</sequence>